<sequence>MLLISTETCRLMKKILIPIDFSENAQKALDAAKIIASKYHSSLLVMHAYKPYYANIGASDGGMITAVGSPDAMALTTELESEFKNKLSSIEAQLIQEGYQAQAFWQYGSVKSAVDTVVKEQAPDLIVVGRTGEGGFLDKLIGSSATSIALHTPCPVMIIPPQSSPKAFREIVYATQLEFDENSNLEQVLSFSRIMGANIQFLKINSPSQMDIQPDGQYLQEMKDTFQLPDDVFVQRNAKHVMEGIEKYCDDADADLIVVSSRERSFLEEHLINPGLTKRLILDTHIPLLVYHRK</sequence>
<dbReference type="CDD" id="cd00293">
    <property type="entry name" value="USP-like"/>
    <property type="match status" value="1"/>
</dbReference>
<dbReference type="InterPro" id="IPR006015">
    <property type="entry name" value="Universal_stress_UspA"/>
</dbReference>
<evidence type="ECO:0000259" key="2">
    <source>
        <dbReference type="Pfam" id="PF00582"/>
    </source>
</evidence>
<proteinExistence type="inferred from homology"/>
<dbReference type="PANTHER" id="PTHR46268:SF6">
    <property type="entry name" value="UNIVERSAL STRESS PROTEIN UP12"/>
    <property type="match status" value="1"/>
</dbReference>
<evidence type="ECO:0000313" key="3">
    <source>
        <dbReference type="EMBL" id="PWJ58193.1"/>
    </source>
</evidence>
<comment type="caution">
    <text evidence="3">The sequence shown here is derived from an EMBL/GenBank/DDBJ whole genome shotgun (WGS) entry which is preliminary data.</text>
</comment>
<dbReference type="Pfam" id="PF00582">
    <property type="entry name" value="Usp"/>
    <property type="match status" value="2"/>
</dbReference>
<accession>A0A316AKA5</accession>
<dbReference type="EMBL" id="QGDT01000004">
    <property type="protein sequence ID" value="PWJ58193.1"/>
    <property type="molecule type" value="Genomic_DNA"/>
</dbReference>
<evidence type="ECO:0000313" key="4">
    <source>
        <dbReference type="Proteomes" id="UP000245880"/>
    </source>
</evidence>
<keyword evidence="4" id="KW-1185">Reference proteome</keyword>
<organism evidence="3 4">
    <name type="scientific">Dyadobacter jejuensis</name>
    <dbReference type="NCBI Taxonomy" id="1082580"/>
    <lineage>
        <taxon>Bacteria</taxon>
        <taxon>Pseudomonadati</taxon>
        <taxon>Bacteroidota</taxon>
        <taxon>Cytophagia</taxon>
        <taxon>Cytophagales</taxon>
        <taxon>Spirosomataceae</taxon>
        <taxon>Dyadobacter</taxon>
    </lineage>
</organism>
<dbReference type="SUPFAM" id="SSF52402">
    <property type="entry name" value="Adenine nucleotide alpha hydrolases-like"/>
    <property type="match status" value="2"/>
</dbReference>
<feature type="domain" description="UspA" evidence="2">
    <location>
        <begin position="231"/>
        <end position="292"/>
    </location>
</feature>
<dbReference type="PRINTS" id="PR01438">
    <property type="entry name" value="UNVRSLSTRESS"/>
</dbReference>
<dbReference type="PANTHER" id="PTHR46268">
    <property type="entry name" value="STRESS RESPONSE PROTEIN NHAX"/>
    <property type="match status" value="1"/>
</dbReference>
<feature type="domain" description="UspA" evidence="2">
    <location>
        <begin position="12"/>
        <end position="160"/>
    </location>
</feature>
<name>A0A316AKA5_9BACT</name>
<reference evidence="3 4" key="1">
    <citation type="submission" date="2018-03" db="EMBL/GenBank/DDBJ databases">
        <title>Genomic Encyclopedia of Archaeal and Bacterial Type Strains, Phase II (KMG-II): from individual species to whole genera.</title>
        <authorList>
            <person name="Goeker M."/>
        </authorList>
    </citation>
    <scope>NUCLEOTIDE SEQUENCE [LARGE SCALE GENOMIC DNA]</scope>
    <source>
        <strain evidence="3 4">DSM 100346</strain>
    </source>
</reference>
<evidence type="ECO:0000256" key="1">
    <source>
        <dbReference type="ARBA" id="ARBA00008791"/>
    </source>
</evidence>
<gene>
    <name evidence="3" type="ORF">CLV98_10451</name>
</gene>
<dbReference type="AlphaFoldDB" id="A0A316AKA5"/>
<dbReference type="Proteomes" id="UP000245880">
    <property type="component" value="Unassembled WGS sequence"/>
</dbReference>
<dbReference type="InterPro" id="IPR006016">
    <property type="entry name" value="UspA"/>
</dbReference>
<dbReference type="Gene3D" id="3.40.50.12370">
    <property type="match status" value="1"/>
</dbReference>
<comment type="similarity">
    <text evidence="1">Belongs to the universal stress protein A family.</text>
</comment>
<protein>
    <submittedName>
        <fullName evidence="3">Nucleotide-binding universal stress UspA family protein</fullName>
    </submittedName>
</protein>